<dbReference type="NCBIfam" id="TIGR03438">
    <property type="entry name" value="egtD_ergothio"/>
    <property type="match status" value="1"/>
</dbReference>
<dbReference type="PIRSF" id="PIRSF018005">
    <property type="entry name" value="UCP018005"/>
    <property type="match status" value="1"/>
</dbReference>
<sequence>MPLDTPTAHFVQIHREDLAAVQAELTAGLKQTPPRVAPKFFYDALGSRLFDAITELAEYYPTRTEAAIFREHGAAMAQQVPTGAVLVDLGAGSCAKAAGLFPVLRPGAYVAVDISVDYLRETMSELRQRHRAIPMLGLGMDFSAELALPPAATDWLARHDLSTAPVCVFYPGSSIGNFAPAEALTLLRQAHAVCAAGGPGGGILIGVDRVKDKAILEPAYDDPLGVTAAFNRNLLLHTNALLGTDFAPARWQHVAFFNEAVSRIEMHLQSDGAQTVRWPGGERHFADGERVHTENSYKWQPADFDALLREAGFGPSTHWSDTRGWFSVFFAPA</sequence>
<dbReference type="Gene3D" id="3.40.50.150">
    <property type="entry name" value="Vaccinia Virus protein VP39"/>
    <property type="match status" value="1"/>
</dbReference>
<proteinExistence type="predicted"/>
<dbReference type="AlphaFoldDB" id="A0A7Y8H0K1"/>
<dbReference type="InterPro" id="IPR017804">
    <property type="entry name" value="MeTrfase_EgtD-like"/>
</dbReference>
<reference evidence="4 5" key="1">
    <citation type="submission" date="2019-09" db="EMBL/GenBank/DDBJ databases">
        <title>Hydrogenophaga aromatica sp. nov., isolated from a para-xylene-degrading enrichment culture.</title>
        <authorList>
            <person name="Tancsics A."/>
            <person name="Banerjee S."/>
        </authorList>
    </citation>
    <scope>NUCLEOTIDE SEQUENCE [LARGE SCALE GENOMIC DNA]</scope>
    <source>
        <strain evidence="4 5">D2P1</strain>
    </source>
</reference>
<evidence type="ECO:0000313" key="4">
    <source>
        <dbReference type="EMBL" id="NWF48292.1"/>
    </source>
</evidence>
<keyword evidence="5" id="KW-1185">Reference proteome</keyword>
<dbReference type="InterPro" id="IPR051128">
    <property type="entry name" value="EgtD_Methyltrsf_superfamily"/>
</dbReference>
<organism evidence="4 5">
    <name type="scientific">Hydrogenophaga aromaticivorans</name>
    <dbReference type="NCBI Taxonomy" id="2610898"/>
    <lineage>
        <taxon>Bacteria</taxon>
        <taxon>Pseudomonadati</taxon>
        <taxon>Pseudomonadota</taxon>
        <taxon>Betaproteobacteria</taxon>
        <taxon>Burkholderiales</taxon>
        <taxon>Comamonadaceae</taxon>
        <taxon>Hydrogenophaga</taxon>
    </lineage>
</organism>
<dbReference type="RefSeq" id="WP_177138842.1">
    <property type="nucleotide sequence ID" value="NZ_VYGV01000026.1"/>
</dbReference>
<comment type="caution">
    <text evidence="4">The sequence shown here is derived from an EMBL/GenBank/DDBJ whole genome shotgun (WGS) entry which is preliminary data.</text>
</comment>
<gene>
    <name evidence="4" type="primary">egtD</name>
    <name evidence="4" type="ORF">F3K02_24005</name>
</gene>
<evidence type="ECO:0000259" key="3">
    <source>
        <dbReference type="Pfam" id="PF10017"/>
    </source>
</evidence>
<accession>A0A7Y8H0K1</accession>
<dbReference type="InterPro" id="IPR019257">
    <property type="entry name" value="MeTrfase_dom"/>
</dbReference>
<feature type="domain" description="Histidine-specific methyltransferase SAM-dependent" evidence="3">
    <location>
        <begin position="22"/>
        <end position="331"/>
    </location>
</feature>
<keyword evidence="2 4" id="KW-0808">Transferase</keyword>
<dbReference type="Pfam" id="PF10017">
    <property type="entry name" value="Methyltransf_33"/>
    <property type="match status" value="1"/>
</dbReference>
<evidence type="ECO:0000256" key="1">
    <source>
        <dbReference type="ARBA" id="ARBA00022603"/>
    </source>
</evidence>
<keyword evidence="1 4" id="KW-0489">Methyltransferase</keyword>
<dbReference type="SUPFAM" id="SSF53335">
    <property type="entry name" value="S-adenosyl-L-methionine-dependent methyltransferases"/>
    <property type="match status" value="1"/>
</dbReference>
<dbReference type="GO" id="GO:0052706">
    <property type="term" value="F:L-histidine N(alpha)-methyltransferase activity"/>
    <property type="evidence" value="ECO:0007669"/>
    <property type="project" value="UniProtKB-EC"/>
</dbReference>
<dbReference type="Proteomes" id="UP000545507">
    <property type="component" value="Unassembled WGS sequence"/>
</dbReference>
<protein>
    <submittedName>
        <fullName evidence="4">L-histidine N(Alpha)-methyltransferase</fullName>
        <ecNumber evidence="4">2.1.1.44</ecNumber>
    </submittedName>
</protein>
<dbReference type="EC" id="2.1.1.44" evidence="4"/>
<dbReference type="PANTHER" id="PTHR43397">
    <property type="entry name" value="ERGOTHIONEINE BIOSYNTHESIS PROTEIN 1"/>
    <property type="match status" value="1"/>
</dbReference>
<evidence type="ECO:0000256" key="2">
    <source>
        <dbReference type="ARBA" id="ARBA00022679"/>
    </source>
</evidence>
<evidence type="ECO:0000313" key="5">
    <source>
        <dbReference type="Proteomes" id="UP000545507"/>
    </source>
</evidence>
<dbReference type="EMBL" id="VYGV01000026">
    <property type="protein sequence ID" value="NWF48292.1"/>
    <property type="molecule type" value="Genomic_DNA"/>
</dbReference>
<dbReference type="InterPro" id="IPR035094">
    <property type="entry name" value="EgtD"/>
</dbReference>
<name>A0A7Y8H0K1_9BURK</name>
<dbReference type="PANTHER" id="PTHR43397:SF1">
    <property type="entry name" value="ERGOTHIONEINE BIOSYNTHESIS PROTEIN 1"/>
    <property type="match status" value="1"/>
</dbReference>
<dbReference type="InterPro" id="IPR029063">
    <property type="entry name" value="SAM-dependent_MTases_sf"/>
</dbReference>
<dbReference type="GO" id="GO:0032259">
    <property type="term" value="P:methylation"/>
    <property type="evidence" value="ECO:0007669"/>
    <property type="project" value="UniProtKB-KW"/>
</dbReference>